<evidence type="ECO:0000313" key="2">
    <source>
        <dbReference type="EMBL" id="GEB49275.1"/>
    </source>
</evidence>
<accession>A0A4Y3QVA5</accession>
<dbReference type="InterPro" id="IPR029061">
    <property type="entry name" value="THDP-binding"/>
</dbReference>
<dbReference type="PANTHER" id="PTHR43825:SF1">
    <property type="entry name" value="TRANSKETOLASE-LIKE PYRIMIDINE-BINDING DOMAIN-CONTAINING PROTEIN"/>
    <property type="match status" value="1"/>
</dbReference>
<dbReference type="RefSeq" id="WP_086817769.1">
    <property type="nucleotide sequence ID" value="NZ_BJMM01000006.1"/>
</dbReference>
<dbReference type="SUPFAM" id="SSF52518">
    <property type="entry name" value="Thiamin diphosphate-binding fold (THDP-binding)"/>
    <property type="match status" value="1"/>
</dbReference>
<feature type="domain" description="Transketolase-like pyrimidine-binding" evidence="1">
    <location>
        <begin position="6"/>
        <end position="170"/>
    </location>
</feature>
<name>A0A4Y3QVA5_STRCI</name>
<dbReference type="OrthoDB" id="8732661at2"/>
<sequence>MSGTARSMRAACAPVIAETVRRCPDLITLGADGQALFGTVIGESPERYVEVGIAESNLVGVAAGLARTGWRPVVGAMAPFLVRRAYEQLRLDVALPGLPVALLGVGGGLGYGALGPTHHAVDDIALMSALPHMGIYCPADAADAAHVLRHFLPPTRPAYVRLSARVDPPVFRPDGTAEPGDPHEVRVLRGGADALLLATGRCVAEASAAAERCAAHGLDVAVAAVTCLRPFPTDQVRALGENRPLVVTAAEELGHCGLGAAVAEALRGSGTPLLRLAVDDRHPPVGEHDELLAFHGVDRTAIESAVVRALIGKGDHEDSR</sequence>
<gene>
    <name evidence="2" type="ORF">SCA03_18260</name>
</gene>
<dbReference type="Gene3D" id="3.40.50.920">
    <property type="match status" value="1"/>
</dbReference>
<dbReference type="Proteomes" id="UP000319210">
    <property type="component" value="Unassembled WGS sequence"/>
</dbReference>
<dbReference type="EMBL" id="BJMM01000006">
    <property type="protein sequence ID" value="GEB49275.1"/>
    <property type="molecule type" value="Genomic_DNA"/>
</dbReference>
<dbReference type="SMART" id="SM00861">
    <property type="entry name" value="Transket_pyr"/>
    <property type="match status" value="1"/>
</dbReference>
<keyword evidence="3" id="KW-1185">Reference proteome</keyword>
<reference evidence="2 3" key="1">
    <citation type="submission" date="2019-06" db="EMBL/GenBank/DDBJ databases">
        <title>Whole genome shotgun sequence of Streptomyces cacaoi subsp. cacaoi NBRC 12748.</title>
        <authorList>
            <person name="Hosoyama A."/>
            <person name="Uohara A."/>
            <person name="Ohji S."/>
            <person name="Ichikawa N."/>
        </authorList>
    </citation>
    <scope>NUCLEOTIDE SEQUENCE [LARGE SCALE GENOMIC DNA]</scope>
    <source>
        <strain evidence="2 3">NBRC 12748</strain>
    </source>
</reference>
<dbReference type="Gene3D" id="3.40.50.970">
    <property type="match status" value="1"/>
</dbReference>
<dbReference type="InterPro" id="IPR051157">
    <property type="entry name" value="PDH/Transketolase"/>
</dbReference>
<dbReference type="GO" id="GO:0000287">
    <property type="term" value="F:magnesium ion binding"/>
    <property type="evidence" value="ECO:0007669"/>
    <property type="project" value="UniProtKB-ARBA"/>
</dbReference>
<dbReference type="SUPFAM" id="SSF52922">
    <property type="entry name" value="TK C-terminal domain-like"/>
    <property type="match status" value="1"/>
</dbReference>
<dbReference type="Pfam" id="PF02780">
    <property type="entry name" value="Transketolase_C"/>
    <property type="match status" value="1"/>
</dbReference>
<protein>
    <submittedName>
        <fullName evidence="2">Transketolase</fullName>
    </submittedName>
</protein>
<proteinExistence type="predicted"/>
<dbReference type="InterPro" id="IPR005475">
    <property type="entry name" value="Transketolase-like_Pyr-bd"/>
</dbReference>
<organism evidence="2 3">
    <name type="scientific">Streptomyces cacaoi</name>
    <dbReference type="NCBI Taxonomy" id="1898"/>
    <lineage>
        <taxon>Bacteria</taxon>
        <taxon>Bacillati</taxon>
        <taxon>Actinomycetota</taxon>
        <taxon>Actinomycetes</taxon>
        <taxon>Kitasatosporales</taxon>
        <taxon>Streptomycetaceae</taxon>
        <taxon>Streptomyces</taxon>
    </lineage>
</organism>
<dbReference type="CDD" id="cd07033">
    <property type="entry name" value="TPP_PYR_DXS_TK_like"/>
    <property type="match status" value="1"/>
</dbReference>
<dbReference type="Pfam" id="PF02779">
    <property type="entry name" value="Transket_pyr"/>
    <property type="match status" value="1"/>
</dbReference>
<evidence type="ECO:0000313" key="3">
    <source>
        <dbReference type="Proteomes" id="UP000319210"/>
    </source>
</evidence>
<comment type="caution">
    <text evidence="2">The sequence shown here is derived from an EMBL/GenBank/DDBJ whole genome shotgun (WGS) entry which is preliminary data.</text>
</comment>
<evidence type="ECO:0000259" key="1">
    <source>
        <dbReference type="SMART" id="SM00861"/>
    </source>
</evidence>
<dbReference type="PANTHER" id="PTHR43825">
    <property type="entry name" value="PYRUVATE DEHYDROGENASE E1 COMPONENT"/>
    <property type="match status" value="1"/>
</dbReference>
<dbReference type="AlphaFoldDB" id="A0A4Y3QVA5"/>
<dbReference type="InterPro" id="IPR009014">
    <property type="entry name" value="Transketo_C/PFOR_II"/>
</dbReference>
<dbReference type="InterPro" id="IPR033248">
    <property type="entry name" value="Transketolase_C"/>
</dbReference>